<dbReference type="STRING" id="490189.SAMN02927903_00641"/>
<feature type="domain" description="Ig-like" evidence="1">
    <location>
        <begin position="55"/>
        <end position="136"/>
    </location>
</feature>
<dbReference type="OrthoDB" id="599464at2"/>
<gene>
    <name evidence="2" type="ORF">SAMN02927903_00641</name>
</gene>
<dbReference type="InterPro" id="IPR044023">
    <property type="entry name" value="Ig_7"/>
</dbReference>
<dbReference type="Proteomes" id="UP000199354">
    <property type="component" value="Unassembled WGS sequence"/>
</dbReference>
<dbReference type="Pfam" id="PF19081">
    <property type="entry name" value="Ig_7"/>
    <property type="match status" value="3"/>
</dbReference>
<evidence type="ECO:0000313" key="3">
    <source>
        <dbReference type="Proteomes" id="UP000199354"/>
    </source>
</evidence>
<feature type="domain" description="Ig-like" evidence="1">
    <location>
        <begin position="2"/>
        <end position="51"/>
    </location>
</feature>
<dbReference type="EMBL" id="FMVF01000003">
    <property type="protein sequence ID" value="SCY05860.1"/>
    <property type="molecule type" value="Genomic_DNA"/>
</dbReference>
<organism evidence="2 3">
    <name type="scientific">Flavobacterium caeni</name>
    <dbReference type="NCBI Taxonomy" id="490189"/>
    <lineage>
        <taxon>Bacteria</taxon>
        <taxon>Pseudomonadati</taxon>
        <taxon>Bacteroidota</taxon>
        <taxon>Flavobacteriia</taxon>
        <taxon>Flavobacteriales</taxon>
        <taxon>Flavobacteriaceae</taxon>
        <taxon>Flavobacterium</taxon>
    </lineage>
</organism>
<name>A0A1G5CUI0_9FLAO</name>
<dbReference type="Pfam" id="PF13585">
    <property type="entry name" value="CHU_C"/>
    <property type="match status" value="1"/>
</dbReference>
<sequence>MVWYDAETGGNIVANPILNTVGTVTYWAQANVDATACSSITRTSVTLTINPAAEAPTVQASNITECEESPIQTLTATATAPAGATVVWYDAETGGNIVANPILNTVGTVTYWAQANVDGTACASLTRTSVTLTINPTVSAPVTGGDITECALNPVQTITATATAPAGATVVWYDAPTGGNIVANPTLNNVGTVTYYAQANVDGTNCPSLTRTAVTLTINPAPAAPTLLDAAGECQVTVTPPSVQDNCGVTLTGVTTDPLFYDVQGTYIINWDFVDGNGNVIVSANQNVIVDDVTPPTVPTLANVTGECSATATPPTTTDNCAGELTASTSDPLTYTQQGSFIINWTFNDGNGNSITVQQTVVVDDVTAPVTPVLADVTGQCSVAVPTPSTTDLCSNNPIVGTTTDPLQYNEVGDYTVTWTFDDGNGNVTTATQLVQVTALGTTQLASADSDCNNDTDATFNLNTYLAQQSIPVGGTWVDPANTGSLSGTNNATFTPFGLAVGDYVFTYSVQDGDCTRNVELTMTVDDNCEVEPIGACEPIIHNAISPNGDGQNDWFQIDNFGDACIHSNSVEIYNRWGILVFETRMYDNATRVFKGYSEGRTTVGNEELPTGTYFYILNWTADRNEDGVYEEYHKEGYLYLSR</sequence>
<accession>A0A1G5CUI0</accession>
<dbReference type="AlphaFoldDB" id="A0A1G5CUI0"/>
<protein>
    <submittedName>
        <fullName evidence="2">Gliding motility-associated C-terminal domain-containing protein</fullName>
    </submittedName>
</protein>
<proteinExistence type="predicted"/>
<evidence type="ECO:0000313" key="2">
    <source>
        <dbReference type="EMBL" id="SCY05860.1"/>
    </source>
</evidence>
<feature type="domain" description="Ig-like" evidence="1">
    <location>
        <begin position="140"/>
        <end position="220"/>
    </location>
</feature>
<keyword evidence="3" id="KW-1185">Reference proteome</keyword>
<evidence type="ECO:0000259" key="1">
    <source>
        <dbReference type="Pfam" id="PF19081"/>
    </source>
</evidence>
<reference evidence="2 3" key="1">
    <citation type="submission" date="2016-10" db="EMBL/GenBank/DDBJ databases">
        <authorList>
            <person name="de Groot N.N."/>
        </authorList>
    </citation>
    <scope>NUCLEOTIDE SEQUENCE [LARGE SCALE GENOMIC DNA]</scope>
    <source>
        <strain evidence="2 3">CGMCC 1.7031</strain>
    </source>
</reference>